<evidence type="ECO:0000313" key="2">
    <source>
        <dbReference type="EMBL" id="TMS34768.1"/>
    </source>
</evidence>
<organism evidence="2 3">
    <name type="scientific">Steinernema carpocapsae</name>
    <name type="common">Entomopathogenic nematode</name>
    <dbReference type="NCBI Taxonomy" id="34508"/>
    <lineage>
        <taxon>Eukaryota</taxon>
        <taxon>Metazoa</taxon>
        <taxon>Ecdysozoa</taxon>
        <taxon>Nematoda</taxon>
        <taxon>Chromadorea</taxon>
        <taxon>Rhabditida</taxon>
        <taxon>Tylenchina</taxon>
        <taxon>Panagrolaimomorpha</taxon>
        <taxon>Strongyloidoidea</taxon>
        <taxon>Steinernematidae</taxon>
        <taxon>Steinernema</taxon>
    </lineage>
</organism>
<proteinExistence type="predicted"/>
<dbReference type="EMBL" id="AZBU02000001">
    <property type="protein sequence ID" value="TMS34768.1"/>
    <property type="molecule type" value="Genomic_DNA"/>
</dbReference>
<gene>
    <name evidence="2" type="ORF">L596_002293</name>
</gene>
<feature type="region of interest" description="Disordered" evidence="1">
    <location>
        <begin position="80"/>
        <end position="100"/>
    </location>
</feature>
<name>A0A4U8USS1_STECR</name>
<evidence type="ECO:0000256" key="1">
    <source>
        <dbReference type="SAM" id="MobiDB-lite"/>
    </source>
</evidence>
<comment type="caution">
    <text evidence="2">The sequence shown here is derived from an EMBL/GenBank/DDBJ whole genome shotgun (WGS) entry which is preliminary data.</text>
</comment>
<reference evidence="2 3" key="2">
    <citation type="journal article" date="2019" name="G3 (Bethesda)">
        <title>Hybrid Assembly of the Genome of the Entomopathogenic Nematode Steinernema carpocapsae Identifies the X-Chromosome.</title>
        <authorList>
            <person name="Serra L."/>
            <person name="Macchietto M."/>
            <person name="Macias-Munoz A."/>
            <person name="McGill C.J."/>
            <person name="Rodriguez I.M."/>
            <person name="Rodriguez B."/>
            <person name="Murad R."/>
            <person name="Mortazavi A."/>
        </authorList>
    </citation>
    <scope>NUCLEOTIDE SEQUENCE [LARGE SCALE GENOMIC DNA]</scope>
    <source>
        <strain evidence="2 3">ALL</strain>
    </source>
</reference>
<keyword evidence="3" id="KW-1185">Reference proteome</keyword>
<evidence type="ECO:0000313" key="3">
    <source>
        <dbReference type="Proteomes" id="UP000298663"/>
    </source>
</evidence>
<reference evidence="2 3" key="1">
    <citation type="journal article" date="2015" name="Genome Biol.">
        <title>Comparative genomics of Steinernema reveals deeply conserved gene regulatory networks.</title>
        <authorList>
            <person name="Dillman A.R."/>
            <person name="Macchietto M."/>
            <person name="Porter C.F."/>
            <person name="Rogers A."/>
            <person name="Williams B."/>
            <person name="Antoshechkin I."/>
            <person name="Lee M.M."/>
            <person name="Goodwin Z."/>
            <person name="Lu X."/>
            <person name="Lewis E.E."/>
            <person name="Goodrich-Blair H."/>
            <person name="Stock S.P."/>
            <person name="Adams B.J."/>
            <person name="Sternberg P.W."/>
            <person name="Mortazavi A."/>
        </authorList>
    </citation>
    <scope>NUCLEOTIDE SEQUENCE [LARGE SCALE GENOMIC DNA]</scope>
    <source>
        <strain evidence="2 3">ALL</strain>
    </source>
</reference>
<sequence>MDLYNGPFFGFPYRPPPTQPHPSAPFDYASKVCDGAVGSSLELQASCLDLSSTTDNSATNSANQLALIGAAAAGAQSRTSLTPHLNPMDPYPLTSHIHSPKPDLRWVTGSDGLRIARSLTQAST</sequence>
<dbReference type="Proteomes" id="UP000298663">
    <property type="component" value="Unassembled WGS sequence"/>
</dbReference>
<dbReference type="AlphaFoldDB" id="A0A4U8USS1"/>
<protein>
    <submittedName>
        <fullName evidence="2">Uncharacterized protein</fullName>
    </submittedName>
</protein>
<accession>A0A4U8USS1</accession>